<accession>I2GHR8</accession>
<dbReference type="STRING" id="1185876.BN8_02538"/>
<dbReference type="PANTHER" id="PTHR30273:SF2">
    <property type="entry name" value="PROTEIN FECR"/>
    <property type="match status" value="1"/>
</dbReference>
<dbReference type="InterPro" id="IPR006860">
    <property type="entry name" value="FecR"/>
</dbReference>
<feature type="domain" description="FecR protein" evidence="2">
    <location>
        <begin position="118"/>
        <end position="213"/>
    </location>
</feature>
<sequence>MTITKELIFDYLAGKASALQKQMIESWLQDQRNEELFYQYLIEYETMRPTYTADVAQAIDNYNQFLKNAGSNTTPGSNQATVVKTRPIWLRWSIAAAVTLLLMTSVWLLRNQWQYESYETVYGQTRNISLPDGSTVVLNANSRLRVPRFGFSSGPREVLLEGEALFSVSHTKTHQRFIVKTDHQFQVEVLGTVFNVFARQRGGKVVLNQGKVNVLFTGKVTRNKVTLKPGQLVTIDPQRIRVKSTPEPEAHAAWCNNRYVFDKTTVQEIGYLLRENYGLTISTTDKELLALTISGSYSASNAGELLQLLEETLGISTSRQGDTVMIARPAVPQPLQ</sequence>
<name>I2GHR8_9BACT</name>
<dbReference type="eggNOG" id="COG3712">
    <property type="taxonomic scope" value="Bacteria"/>
</dbReference>
<dbReference type="GO" id="GO:0016989">
    <property type="term" value="F:sigma factor antagonist activity"/>
    <property type="evidence" value="ECO:0007669"/>
    <property type="project" value="TreeGrafter"/>
</dbReference>
<dbReference type="Pfam" id="PF16344">
    <property type="entry name" value="FecR_C"/>
    <property type="match status" value="1"/>
</dbReference>
<dbReference type="InterPro" id="IPR012373">
    <property type="entry name" value="Ferrdict_sens_TM"/>
</dbReference>
<feature type="domain" description="Protein FecR C-terminal" evidence="3">
    <location>
        <begin position="258"/>
        <end position="326"/>
    </location>
</feature>
<dbReference type="Gene3D" id="2.60.120.1440">
    <property type="match status" value="1"/>
</dbReference>
<comment type="caution">
    <text evidence="4">The sequence shown here is derived from an EMBL/GenBank/DDBJ whole genome shotgun (WGS) entry which is preliminary data.</text>
</comment>
<keyword evidence="1" id="KW-1133">Transmembrane helix</keyword>
<evidence type="ECO:0000313" key="4">
    <source>
        <dbReference type="EMBL" id="CCH53443.1"/>
    </source>
</evidence>
<organism evidence="4 5">
    <name type="scientific">Fibrisoma limi BUZ 3</name>
    <dbReference type="NCBI Taxonomy" id="1185876"/>
    <lineage>
        <taxon>Bacteria</taxon>
        <taxon>Pseudomonadati</taxon>
        <taxon>Bacteroidota</taxon>
        <taxon>Cytophagia</taxon>
        <taxon>Cytophagales</taxon>
        <taxon>Spirosomataceae</taxon>
        <taxon>Fibrisoma</taxon>
    </lineage>
</organism>
<keyword evidence="5" id="KW-1185">Reference proteome</keyword>
<evidence type="ECO:0000256" key="1">
    <source>
        <dbReference type="SAM" id="Phobius"/>
    </source>
</evidence>
<dbReference type="PIRSF" id="PIRSF018266">
    <property type="entry name" value="FecR"/>
    <property type="match status" value="1"/>
</dbReference>
<proteinExistence type="predicted"/>
<dbReference type="RefSeq" id="WP_009282025.1">
    <property type="nucleotide sequence ID" value="NZ_CAIT01000006.1"/>
</dbReference>
<keyword evidence="1" id="KW-0472">Membrane</keyword>
<keyword evidence="1" id="KW-0812">Transmembrane</keyword>
<dbReference type="EMBL" id="CAIT01000006">
    <property type="protein sequence ID" value="CCH53443.1"/>
    <property type="molecule type" value="Genomic_DNA"/>
</dbReference>
<protein>
    <submittedName>
        <fullName evidence="4">Anti-FecI sigma factor, FecR</fullName>
    </submittedName>
</protein>
<dbReference type="Proteomes" id="UP000009309">
    <property type="component" value="Unassembled WGS sequence"/>
</dbReference>
<dbReference type="Pfam" id="PF04773">
    <property type="entry name" value="FecR"/>
    <property type="match status" value="1"/>
</dbReference>
<evidence type="ECO:0000259" key="3">
    <source>
        <dbReference type="Pfam" id="PF16344"/>
    </source>
</evidence>
<feature type="transmembrane region" description="Helical" evidence="1">
    <location>
        <begin position="88"/>
        <end position="109"/>
    </location>
</feature>
<evidence type="ECO:0000259" key="2">
    <source>
        <dbReference type="Pfam" id="PF04773"/>
    </source>
</evidence>
<gene>
    <name evidence="4" type="ORF">BN8_02538</name>
</gene>
<dbReference type="OrthoDB" id="1523489at2"/>
<dbReference type="Gene3D" id="3.55.50.30">
    <property type="match status" value="1"/>
</dbReference>
<dbReference type="InterPro" id="IPR032508">
    <property type="entry name" value="FecR_C"/>
</dbReference>
<reference evidence="4 5" key="1">
    <citation type="journal article" date="2012" name="J. Bacteriol.">
        <title>Genome Sequence of the Filamentous Bacterium Fibrisoma limi BUZ 3T.</title>
        <authorList>
            <person name="Filippini M."/>
            <person name="Qi W."/>
            <person name="Jaenicke S."/>
            <person name="Goesmann A."/>
            <person name="Smits T.H."/>
            <person name="Bagheri H.C."/>
        </authorList>
    </citation>
    <scope>NUCLEOTIDE SEQUENCE [LARGE SCALE GENOMIC DNA]</scope>
    <source>
        <strain evidence="5">BUZ 3T</strain>
    </source>
</reference>
<dbReference type="AlphaFoldDB" id="I2GHR8"/>
<dbReference type="PANTHER" id="PTHR30273">
    <property type="entry name" value="PERIPLASMIC SIGNAL SENSOR AND SIGMA FACTOR ACTIVATOR FECR-RELATED"/>
    <property type="match status" value="1"/>
</dbReference>
<evidence type="ECO:0000313" key="5">
    <source>
        <dbReference type="Proteomes" id="UP000009309"/>
    </source>
</evidence>